<sequence length="151" mass="16921">MVGTDLIAVPVGPTVEMAAVGAPDYFARRGVPMHPSDLDAHDCLVLRFGATSAPYDWEFERAGEEITRKVTGPFLFNESELCVDAAREGFGIAYVTLPEVADDIESGRLQRVLTDWCEPFDGFQLCYSSRRQMSTAQRLLIDRLRYRPTEN</sequence>
<dbReference type="Pfam" id="PF03466">
    <property type="entry name" value="LysR_substrate"/>
    <property type="match status" value="1"/>
</dbReference>
<dbReference type="GO" id="GO:0003700">
    <property type="term" value="F:DNA-binding transcription factor activity"/>
    <property type="evidence" value="ECO:0007669"/>
    <property type="project" value="TreeGrafter"/>
</dbReference>
<dbReference type="AlphaFoldDB" id="A0A506TZX1"/>
<comment type="caution">
    <text evidence="3">The sequence shown here is derived from an EMBL/GenBank/DDBJ whole genome shotgun (WGS) entry which is preliminary data.</text>
</comment>
<protein>
    <recommendedName>
        <fullName evidence="2">LysR substrate-binding domain-containing protein</fullName>
    </recommendedName>
</protein>
<dbReference type="PANTHER" id="PTHR30537:SF1">
    <property type="entry name" value="HTH-TYPE TRANSCRIPTIONAL REGULATOR PGRR"/>
    <property type="match status" value="1"/>
</dbReference>
<evidence type="ECO:0000259" key="2">
    <source>
        <dbReference type="Pfam" id="PF03466"/>
    </source>
</evidence>
<dbReference type="GO" id="GO:0006351">
    <property type="term" value="P:DNA-templated transcription"/>
    <property type="evidence" value="ECO:0007669"/>
    <property type="project" value="TreeGrafter"/>
</dbReference>
<proteinExistence type="inferred from homology"/>
<keyword evidence="4" id="KW-1185">Reference proteome</keyword>
<name>A0A506TZX1_9HYPH</name>
<gene>
    <name evidence="3" type="ORF">FJU08_21800</name>
</gene>
<dbReference type="InterPro" id="IPR005119">
    <property type="entry name" value="LysR_subst-bd"/>
</dbReference>
<dbReference type="Gene3D" id="3.40.190.10">
    <property type="entry name" value="Periplasmic binding protein-like II"/>
    <property type="match status" value="2"/>
</dbReference>
<reference evidence="3 4" key="1">
    <citation type="submission" date="2019-06" db="EMBL/GenBank/DDBJ databases">
        <authorList>
            <person name="Li M."/>
        </authorList>
    </citation>
    <scope>NUCLEOTIDE SEQUENCE [LARGE SCALE GENOMIC DNA]</scope>
    <source>
        <strain evidence="3 4">BGMRC2036</strain>
    </source>
</reference>
<evidence type="ECO:0000313" key="4">
    <source>
        <dbReference type="Proteomes" id="UP000318801"/>
    </source>
</evidence>
<dbReference type="EMBL" id="VHLG01000024">
    <property type="protein sequence ID" value="TPW26748.1"/>
    <property type="molecule type" value="Genomic_DNA"/>
</dbReference>
<evidence type="ECO:0000256" key="1">
    <source>
        <dbReference type="ARBA" id="ARBA00009437"/>
    </source>
</evidence>
<dbReference type="InterPro" id="IPR058163">
    <property type="entry name" value="LysR-type_TF_proteobact-type"/>
</dbReference>
<evidence type="ECO:0000313" key="3">
    <source>
        <dbReference type="EMBL" id="TPW26748.1"/>
    </source>
</evidence>
<feature type="domain" description="LysR substrate-binding" evidence="2">
    <location>
        <begin position="4"/>
        <end position="145"/>
    </location>
</feature>
<dbReference type="SUPFAM" id="SSF53850">
    <property type="entry name" value="Periplasmic binding protein-like II"/>
    <property type="match status" value="1"/>
</dbReference>
<dbReference type="Proteomes" id="UP000318801">
    <property type="component" value="Unassembled WGS sequence"/>
</dbReference>
<comment type="similarity">
    <text evidence="1">Belongs to the LysR transcriptional regulatory family.</text>
</comment>
<organism evidence="3 4">
    <name type="scientific">Martelella alba</name>
    <dbReference type="NCBI Taxonomy" id="2590451"/>
    <lineage>
        <taxon>Bacteria</taxon>
        <taxon>Pseudomonadati</taxon>
        <taxon>Pseudomonadota</taxon>
        <taxon>Alphaproteobacteria</taxon>
        <taxon>Hyphomicrobiales</taxon>
        <taxon>Aurantimonadaceae</taxon>
        <taxon>Martelella</taxon>
    </lineage>
</organism>
<dbReference type="GO" id="GO:0043565">
    <property type="term" value="F:sequence-specific DNA binding"/>
    <property type="evidence" value="ECO:0007669"/>
    <property type="project" value="TreeGrafter"/>
</dbReference>
<dbReference type="OrthoDB" id="9786526at2"/>
<accession>A0A506TZX1</accession>
<dbReference type="PANTHER" id="PTHR30537">
    <property type="entry name" value="HTH-TYPE TRANSCRIPTIONAL REGULATOR"/>
    <property type="match status" value="1"/>
</dbReference>